<organism evidence="1">
    <name type="scientific">viral metagenome</name>
    <dbReference type="NCBI Taxonomy" id="1070528"/>
    <lineage>
        <taxon>unclassified sequences</taxon>
        <taxon>metagenomes</taxon>
        <taxon>organismal metagenomes</taxon>
    </lineage>
</organism>
<proteinExistence type="predicted"/>
<reference evidence="1" key="1">
    <citation type="submission" date="2020-03" db="EMBL/GenBank/DDBJ databases">
        <title>The deep terrestrial virosphere.</title>
        <authorList>
            <person name="Holmfeldt K."/>
            <person name="Nilsson E."/>
            <person name="Simone D."/>
            <person name="Lopez-Fernandez M."/>
            <person name="Wu X."/>
            <person name="de Brujin I."/>
            <person name="Lundin D."/>
            <person name="Andersson A."/>
            <person name="Bertilsson S."/>
            <person name="Dopson M."/>
        </authorList>
    </citation>
    <scope>NUCLEOTIDE SEQUENCE</scope>
    <source>
        <strain evidence="1">MM415B07464</strain>
    </source>
</reference>
<evidence type="ECO:0000313" key="1">
    <source>
        <dbReference type="EMBL" id="QJA96768.1"/>
    </source>
</evidence>
<dbReference type="EMBL" id="MT143431">
    <property type="protein sequence ID" value="QJA96768.1"/>
    <property type="molecule type" value="Genomic_DNA"/>
</dbReference>
<protein>
    <submittedName>
        <fullName evidence="1">Uncharacterized protein</fullName>
    </submittedName>
</protein>
<accession>A0A6M3LW07</accession>
<name>A0A6M3LW07_9ZZZZ</name>
<dbReference type="AlphaFoldDB" id="A0A6M3LW07"/>
<sequence>MNDINRAYLLYSEALHTYLSIVDKSWSTNEPRIRRAREAAWQRFSRRYDAFIEG</sequence>
<gene>
    <name evidence="1" type="ORF">MM415B07464_0009</name>
</gene>